<dbReference type="Proteomes" id="UP000789860">
    <property type="component" value="Unassembled WGS sequence"/>
</dbReference>
<name>A0ACA9MFB8_9GLOM</name>
<dbReference type="EMBL" id="CAJVPM010011752">
    <property type="protein sequence ID" value="CAG8583453.1"/>
    <property type="molecule type" value="Genomic_DNA"/>
</dbReference>
<gene>
    <name evidence="1" type="ORF">SCALOS_LOCUS6297</name>
</gene>
<evidence type="ECO:0000313" key="1">
    <source>
        <dbReference type="EMBL" id="CAG8583453.1"/>
    </source>
</evidence>
<accession>A0ACA9MFB8</accession>
<organism evidence="1 2">
    <name type="scientific">Scutellospora calospora</name>
    <dbReference type="NCBI Taxonomy" id="85575"/>
    <lineage>
        <taxon>Eukaryota</taxon>
        <taxon>Fungi</taxon>
        <taxon>Fungi incertae sedis</taxon>
        <taxon>Mucoromycota</taxon>
        <taxon>Glomeromycotina</taxon>
        <taxon>Glomeromycetes</taxon>
        <taxon>Diversisporales</taxon>
        <taxon>Gigasporaceae</taxon>
        <taxon>Scutellospora</taxon>
    </lineage>
</organism>
<protein>
    <submittedName>
        <fullName evidence="1">3995_t:CDS:1</fullName>
    </submittedName>
</protein>
<comment type="caution">
    <text evidence="1">The sequence shown here is derived from an EMBL/GenBank/DDBJ whole genome shotgun (WGS) entry which is preliminary data.</text>
</comment>
<evidence type="ECO:0000313" key="2">
    <source>
        <dbReference type="Proteomes" id="UP000789860"/>
    </source>
</evidence>
<proteinExistence type="predicted"/>
<reference evidence="1" key="1">
    <citation type="submission" date="2021-06" db="EMBL/GenBank/DDBJ databases">
        <authorList>
            <person name="Kallberg Y."/>
            <person name="Tangrot J."/>
            <person name="Rosling A."/>
        </authorList>
    </citation>
    <scope>NUCLEOTIDE SEQUENCE</scope>
    <source>
        <strain evidence="1">AU212A</strain>
    </source>
</reference>
<sequence>MSMSIPIMILNPRDLSIMFKDNEIFKHIDKKKVFDKLVVNTLRVHNLQPDDIKEIILDTWERRGAEFDKFLEDYTKEVNSHRQKRLPLNIKMCTGKPKPKKKVIKVDDTTTTDYASGLFQGFQHPSKSRATSNQSFDMNGGNNTVFDDGNDDFRQYIDYDQCLN</sequence>
<keyword evidence="2" id="KW-1185">Reference proteome</keyword>